<dbReference type="RefSeq" id="WP_231464082.1">
    <property type="nucleotide sequence ID" value="NZ_JAJOHW010000119.1"/>
</dbReference>
<comment type="caution">
    <text evidence="3">The sequence shown here is derived from an EMBL/GenBank/DDBJ whole genome shotgun (WGS) entry which is preliminary data.</text>
</comment>
<accession>A0ABV8ZXI8</accession>
<evidence type="ECO:0000256" key="1">
    <source>
        <dbReference type="SAM" id="MobiDB-lite"/>
    </source>
</evidence>
<evidence type="ECO:0000259" key="2">
    <source>
        <dbReference type="Pfam" id="PF02486"/>
    </source>
</evidence>
<dbReference type="Pfam" id="PF02486">
    <property type="entry name" value="Rep_trans"/>
    <property type="match status" value="1"/>
</dbReference>
<reference evidence="4" key="1">
    <citation type="journal article" date="2019" name="Int. J. Syst. Evol. Microbiol.">
        <title>The Global Catalogue of Microorganisms (GCM) 10K type strain sequencing project: providing services to taxonomists for standard genome sequencing and annotation.</title>
        <authorList>
            <consortium name="The Broad Institute Genomics Platform"/>
            <consortium name="The Broad Institute Genome Sequencing Center for Infectious Disease"/>
            <person name="Wu L."/>
            <person name="Ma J."/>
        </authorList>
    </citation>
    <scope>NUCLEOTIDE SEQUENCE [LARGE SCALE GENOMIC DNA]</scope>
    <source>
        <strain evidence="4">CGMCC 4.7608</strain>
    </source>
</reference>
<dbReference type="GO" id="GO:0003743">
    <property type="term" value="F:translation initiation factor activity"/>
    <property type="evidence" value="ECO:0007669"/>
    <property type="project" value="UniProtKB-KW"/>
</dbReference>
<organism evidence="3 4">
    <name type="scientific">Chromobacterium aquaticum</name>
    <dbReference type="NCBI Taxonomy" id="467180"/>
    <lineage>
        <taxon>Bacteria</taxon>
        <taxon>Pseudomonadati</taxon>
        <taxon>Pseudomonadota</taxon>
        <taxon>Betaproteobacteria</taxon>
        <taxon>Neisseriales</taxon>
        <taxon>Chromobacteriaceae</taxon>
        <taxon>Chromobacterium</taxon>
    </lineage>
</organism>
<evidence type="ECO:0000313" key="4">
    <source>
        <dbReference type="Proteomes" id="UP001595999"/>
    </source>
</evidence>
<protein>
    <submittedName>
        <fullName evidence="3">Replication initiation factor domain-containing protein</fullName>
    </submittedName>
</protein>
<sequence>MPEVYQEEGAAQVPPAPSVPDELIHSSTPVPVTRGSNTSQGSKTPVLEPVFEVLKNKTEYSGRQCSSLHSDGLRMPLKLDYLTVTSDTLKPDHVAEQLILHGFHMKARKPKFGFQSAYEVHLDELMTDDPVFEVYHGGKSQKGTMMFDRSGPLSSTAVTILCRVFGPEAFRLSRGDVAIDLQWPGGYSDALSHLLLHHENWHANGQRGTKPKIHEIVDHGTNAGCTFYMGSGDVHMCRLYEKGKQLRRADAMDWFRFEVQLRPDGKPAQILAWNAVASGRFFEIWRMTPYVRFSDFFLSVDAERVRPEQPVRDSALEARAKHFVQQYYGMMRELVGVHAHDDWSELGNIVQRLKSALDAGQGSTWHVEQALAEMSDAAGDPTSTTVRIMYIMSNKECT</sequence>
<evidence type="ECO:0000313" key="3">
    <source>
        <dbReference type="EMBL" id="MFC4492427.1"/>
    </source>
</evidence>
<feature type="compositionally biased region" description="Polar residues" evidence="1">
    <location>
        <begin position="25"/>
        <end position="43"/>
    </location>
</feature>
<gene>
    <name evidence="3" type="ORF">ACFO0R_22685</name>
</gene>
<keyword evidence="3" id="KW-0396">Initiation factor</keyword>
<feature type="domain" description="Replication initiation protein-like C-terminal" evidence="2">
    <location>
        <begin position="172"/>
        <end position="265"/>
    </location>
</feature>
<keyword evidence="3" id="KW-0648">Protein biosynthesis</keyword>
<dbReference type="EMBL" id="JBHSEK010000028">
    <property type="protein sequence ID" value="MFC4492427.1"/>
    <property type="molecule type" value="Genomic_DNA"/>
</dbReference>
<feature type="region of interest" description="Disordered" evidence="1">
    <location>
        <begin position="1"/>
        <end position="44"/>
    </location>
</feature>
<dbReference type="Proteomes" id="UP001595999">
    <property type="component" value="Unassembled WGS sequence"/>
</dbReference>
<dbReference type="InterPro" id="IPR003491">
    <property type="entry name" value="REP-like_C"/>
</dbReference>
<name>A0ABV8ZXI8_9NEIS</name>
<keyword evidence="4" id="KW-1185">Reference proteome</keyword>
<proteinExistence type="predicted"/>